<evidence type="ECO:0000313" key="14">
    <source>
        <dbReference type="Proteomes" id="UP000509594"/>
    </source>
</evidence>
<dbReference type="InterPro" id="IPR011179">
    <property type="entry name" value="IPdP_isomerase"/>
</dbReference>
<evidence type="ECO:0000256" key="1">
    <source>
        <dbReference type="ARBA" id="ARBA00001917"/>
    </source>
</evidence>
<dbReference type="GO" id="GO:0004452">
    <property type="term" value="F:isopentenyl-diphosphate delta-isomerase activity"/>
    <property type="evidence" value="ECO:0007669"/>
    <property type="project" value="UniProtKB-UniRule"/>
</dbReference>
<dbReference type="PANTHER" id="PTHR43665">
    <property type="entry name" value="ISOPENTENYL-DIPHOSPHATE DELTA-ISOMERASE"/>
    <property type="match status" value="1"/>
</dbReference>
<dbReference type="AlphaFoldDB" id="A0A7D5E9I1"/>
<accession>A0A7D5E9I1</accession>
<evidence type="ECO:0000256" key="11">
    <source>
        <dbReference type="HAMAP-Rule" id="MF_00354"/>
    </source>
</evidence>
<feature type="binding site" evidence="11">
    <location>
        <position position="221"/>
    </location>
    <ligand>
        <name>FMN</name>
        <dbReference type="ChEBI" id="CHEBI:58210"/>
    </ligand>
</feature>
<dbReference type="Proteomes" id="UP000509594">
    <property type="component" value="Chromosome"/>
</dbReference>
<evidence type="ECO:0000256" key="10">
    <source>
        <dbReference type="ARBA" id="ARBA00025810"/>
    </source>
</evidence>
<keyword evidence="3 11" id="KW-0285">Flavoprotein</keyword>
<comment type="similarity">
    <text evidence="11">Belongs to the IPP isomerase type 2 family.</text>
</comment>
<comment type="cofactor">
    <cofactor evidence="11">
        <name>Mg(2+)</name>
        <dbReference type="ChEBI" id="CHEBI:18420"/>
    </cofactor>
</comment>
<dbReference type="SUPFAM" id="SSF51395">
    <property type="entry name" value="FMN-linked oxidoreductases"/>
    <property type="match status" value="1"/>
</dbReference>
<keyword evidence="9 11" id="KW-0413">Isomerase</keyword>
<keyword evidence="5 11" id="KW-0479">Metal-binding</keyword>
<dbReference type="HAMAP" id="MF_00354">
    <property type="entry name" value="Idi_2"/>
    <property type="match status" value="1"/>
</dbReference>
<dbReference type="PANTHER" id="PTHR43665:SF1">
    <property type="entry name" value="ISOPENTENYL-DIPHOSPHATE DELTA-ISOMERASE"/>
    <property type="match status" value="1"/>
</dbReference>
<feature type="binding site" evidence="11">
    <location>
        <begin position="67"/>
        <end position="69"/>
    </location>
    <ligand>
        <name>FMN</name>
        <dbReference type="ChEBI" id="CHEBI:58210"/>
    </ligand>
</feature>
<evidence type="ECO:0000256" key="4">
    <source>
        <dbReference type="ARBA" id="ARBA00022643"/>
    </source>
</evidence>
<proteinExistence type="inferred from homology"/>
<dbReference type="EC" id="5.3.3.2" evidence="11"/>
<dbReference type="CDD" id="cd02811">
    <property type="entry name" value="IDI-2_FMN"/>
    <property type="match status" value="1"/>
</dbReference>
<name>A0A7D5E9I1_9EURY</name>
<keyword evidence="4 11" id="KW-0288">FMN</keyword>
<dbReference type="Pfam" id="PF01070">
    <property type="entry name" value="FMN_dh"/>
    <property type="match status" value="2"/>
</dbReference>
<sequence length="369" mass="39622">MIMTTSQRKIEHLHLCATSPVESRRLGAGFNDIMLVHRALPEISMDEIDLSVEFLGKRLEAPFMIASITGGHPGTTPINAALAGAVEELGLGIGVGSQRAAIEDPAQEESFRVVRDEAPNAFVYGNIGAAQIKQYGVEGVEKLIEMIDADAMAIHLNFLQEAIQPEGDRDASGALESIREICTLKTPVIVKETGAGISLEDVRLLKEAGVSAIDVGGVGGTSWSGVEVYRARDREDIMSELLGELFWDFGIPTVPSIIECNTALPVIATGGVRTGLDMAKCMALGASVASAALPFVEPAMKGKAEVEESIMRMLDELKVAMFLCGCGDIKKLHSAPTVITGWTKEYIELRGFDAKEFALRSEKSDFQIV</sequence>
<keyword evidence="2 11" id="KW-0963">Cytoplasm</keyword>
<dbReference type="GO" id="GO:0000287">
    <property type="term" value="F:magnesium ion binding"/>
    <property type="evidence" value="ECO:0007669"/>
    <property type="project" value="UniProtKB-UniRule"/>
</dbReference>
<dbReference type="GO" id="GO:0070402">
    <property type="term" value="F:NADPH binding"/>
    <property type="evidence" value="ECO:0007669"/>
    <property type="project" value="UniProtKB-UniRule"/>
</dbReference>
<gene>
    <name evidence="11" type="primary">fni</name>
    <name evidence="13" type="ORF">HWN40_04225</name>
</gene>
<dbReference type="GO" id="GO:0008299">
    <property type="term" value="P:isoprenoid biosynthetic process"/>
    <property type="evidence" value="ECO:0007669"/>
    <property type="project" value="UniProtKB-UniRule"/>
</dbReference>
<dbReference type="EMBL" id="CP058215">
    <property type="protein sequence ID" value="QLC51219.1"/>
    <property type="molecule type" value="Genomic_DNA"/>
</dbReference>
<dbReference type="SMART" id="SM01240">
    <property type="entry name" value="IMPDH"/>
    <property type="match status" value="1"/>
</dbReference>
<evidence type="ECO:0000256" key="5">
    <source>
        <dbReference type="ARBA" id="ARBA00022723"/>
    </source>
</evidence>
<comment type="cofactor">
    <cofactor evidence="11">
        <name>NADPH</name>
        <dbReference type="ChEBI" id="CHEBI:57783"/>
    </cofactor>
</comment>
<comment type="caution">
    <text evidence="11">Lacks conserved residue(s) required for the propagation of feature annotation.</text>
</comment>
<organism evidence="13 14">
    <name type="scientific">Methanolobus zinderi</name>
    <dbReference type="NCBI Taxonomy" id="536044"/>
    <lineage>
        <taxon>Archaea</taxon>
        <taxon>Methanobacteriati</taxon>
        <taxon>Methanobacteriota</taxon>
        <taxon>Stenosarchaea group</taxon>
        <taxon>Methanomicrobia</taxon>
        <taxon>Methanosarcinales</taxon>
        <taxon>Methanosarcinaceae</taxon>
        <taxon>Methanolobus</taxon>
    </lineage>
</organism>
<feature type="binding site" evidence="11">
    <location>
        <position position="160"/>
    </location>
    <ligand>
        <name>substrate</name>
    </ligand>
</feature>
<dbReference type="Gene3D" id="3.20.20.70">
    <property type="entry name" value="Aldolase class I"/>
    <property type="match status" value="1"/>
</dbReference>
<dbReference type="RefSeq" id="WP_176966273.1">
    <property type="nucleotide sequence ID" value="NZ_CP058215.1"/>
</dbReference>
<dbReference type="GO" id="GO:0005737">
    <property type="term" value="C:cytoplasm"/>
    <property type="evidence" value="ECO:0007669"/>
    <property type="project" value="UniProtKB-SubCell"/>
</dbReference>
<feature type="binding site" evidence="11">
    <location>
        <begin position="271"/>
        <end position="273"/>
    </location>
    <ligand>
        <name>FMN</name>
        <dbReference type="ChEBI" id="CHEBI:58210"/>
    </ligand>
</feature>
<keyword evidence="6 11" id="KW-0460">Magnesium</keyword>
<comment type="subcellular location">
    <subcellularLocation>
        <location evidence="11">Cytoplasm</location>
    </subcellularLocation>
</comment>
<keyword evidence="8 11" id="KW-0414">Isoprene biosynthesis</keyword>
<feature type="binding site" evidence="11">
    <location>
        <begin position="8"/>
        <end position="9"/>
    </location>
    <ligand>
        <name>substrate</name>
    </ligand>
</feature>
<dbReference type="InterPro" id="IPR013785">
    <property type="entry name" value="Aldolase_TIM"/>
</dbReference>
<feature type="binding site" evidence="11">
    <location>
        <position position="161"/>
    </location>
    <ligand>
        <name>Mg(2+)</name>
        <dbReference type="ChEBI" id="CHEBI:18420"/>
    </ligand>
</feature>
<evidence type="ECO:0000256" key="2">
    <source>
        <dbReference type="ARBA" id="ARBA00022490"/>
    </source>
</evidence>
<evidence type="ECO:0000259" key="12">
    <source>
        <dbReference type="Pfam" id="PF01070"/>
    </source>
</evidence>
<protein>
    <recommendedName>
        <fullName evidence="11">Isopentenyl-diphosphate delta-isomerase</fullName>
        <shortName evidence="11">IPP isomerase</shortName>
        <ecNumber evidence="11">5.3.3.2</ecNumber>
    </recommendedName>
    <alternativeName>
        <fullName evidence="11">Isopentenyl diphosphate:dimethylallyl diphosphate isomerase</fullName>
    </alternativeName>
    <alternativeName>
        <fullName evidence="11">Isopentenyl pyrophosphate isomerase</fullName>
    </alternativeName>
    <alternativeName>
        <fullName evidence="11">Type 2 isopentenyl diphosphate isomerase</fullName>
        <shortName evidence="11">IDI-2</shortName>
    </alternativeName>
</protein>
<feature type="binding site" evidence="11">
    <location>
        <position position="126"/>
    </location>
    <ligand>
        <name>FMN</name>
        <dbReference type="ChEBI" id="CHEBI:58210"/>
    </ligand>
</feature>
<keyword evidence="7 11" id="KW-0521">NADP</keyword>
<feature type="binding site" evidence="11">
    <location>
        <position position="191"/>
    </location>
    <ligand>
        <name>FMN</name>
        <dbReference type="ChEBI" id="CHEBI:58210"/>
    </ligand>
</feature>
<evidence type="ECO:0000256" key="7">
    <source>
        <dbReference type="ARBA" id="ARBA00022857"/>
    </source>
</evidence>
<dbReference type="OrthoDB" id="371955at2157"/>
<feature type="domain" description="FMN-dependent dehydrogenase" evidence="12">
    <location>
        <begin position="8"/>
        <end position="106"/>
    </location>
</feature>
<feature type="domain" description="FMN-dependent dehydrogenase" evidence="12">
    <location>
        <begin position="174"/>
        <end position="334"/>
    </location>
</feature>
<feature type="binding site" evidence="11">
    <location>
        <begin position="292"/>
        <end position="293"/>
    </location>
    <ligand>
        <name>FMN</name>
        <dbReference type="ChEBI" id="CHEBI:58210"/>
    </ligand>
</feature>
<comment type="subunit">
    <text evidence="10 11">Homooctamer. Dimer of tetramers.</text>
</comment>
<evidence type="ECO:0000256" key="9">
    <source>
        <dbReference type="ARBA" id="ARBA00023235"/>
    </source>
</evidence>
<dbReference type="GO" id="GO:0010181">
    <property type="term" value="F:FMN binding"/>
    <property type="evidence" value="ECO:0007669"/>
    <property type="project" value="UniProtKB-UniRule"/>
</dbReference>
<dbReference type="GeneID" id="55820854"/>
<keyword evidence="14" id="KW-1185">Reference proteome</keyword>
<dbReference type="NCBIfam" id="TIGR02151">
    <property type="entry name" value="IPP_isom_2"/>
    <property type="match status" value="1"/>
</dbReference>
<comment type="catalytic activity">
    <reaction evidence="11">
        <text>isopentenyl diphosphate = dimethylallyl diphosphate</text>
        <dbReference type="Rhea" id="RHEA:23284"/>
        <dbReference type="ChEBI" id="CHEBI:57623"/>
        <dbReference type="ChEBI" id="CHEBI:128769"/>
        <dbReference type="EC" id="5.3.3.2"/>
    </reaction>
</comment>
<feature type="binding site" evidence="11">
    <location>
        <position position="97"/>
    </location>
    <ligand>
        <name>FMN</name>
        <dbReference type="ChEBI" id="CHEBI:58210"/>
    </ligand>
</feature>
<dbReference type="InterPro" id="IPR000262">
    <property type="entry name" value="FMN-dep_DH"/>
</dbReference>
<dbReference type="PIRSF" id="PIRSF003314">
    <property type="entry name" value="IPP_isomerase"/>
    <property type="match status" value="1"/>
</dbReference>
<evidence type="ECO:0000313" key="13">
    <source>
        <dbReference type="EMBL" id="QLC51219.1"/>
    </source>
</evidence>
<evidence type="ECO:0000256" key="8">
    <source>
        <dbReference type="ARBA" id="ARBA00023229"/>
    </source>
</evidence>
<dbReference type="KEGG" id="mzi:HWN40_04225"/>
<evidence type="ECO:0000256" key="3">
    <source>
        <dbReference type="ARBA" id="ARBA00022630"/>
    </source>
</evidence>
<comment type="cofactor">
    <cofactor evidence="1 11">
        <name>FMN</name>
        <dbReference type="ChEBI" id="CHEBI:58210"/>
    </cofactor>
</comment>
<dbReference type="GO" id="GO:0016491">
    <property type="term" value="F:oxidoreductase activity"/>
    <property type="evidence" value="ECO:0007669"/>
    <property type="project" value="InterPro"/>
</dbReference>
<evidence type="ECO:0000256" key="6">
    <source>
        <dbReference type="ARBA" id="ARBA00022842"/>
    </source>
</evidence>
<comment type="function">
    <text evidence="11">Involved in the biosynthesis of isoprenoids. Catalyzes the 1,3-allylic rearrangement of the homoallylic substrate isopentenyl (IPP) to its allylic isomer, dimethylallyl diphosphate (DMAPP).</text>
</comment>
<reference evidence="13 14" key="1">
    <citation type="submission" date="2020-06" db="EMBL/GenBank/DDBJ databases">
        <title>Methanolobus halotolerans sp. nov., isolated from a saline lake Tus in Siberia.</title>
        <authorList>
            <person name="Shen Y."/>
            <person name="Chen S.-C."/>
            <person name="Lai M.-C."/>
            <person name="Huang H.-H."/>
            <person name="Chiu H.-H."/>
            <person name="Tang S.-L."/>
            <person name="Rogozin D.Y."/>
            <person name="Degermendzhy A.G."/>
        </authorList>
    </citation>
    <scope>NUCLEOTIDE SEQUENCE [LARGE SCALE GENOMIC DNA]</scope>
    <source>
        <strain evidence="13 14">DSM 21339</strain>
    </source>
</reference>
<feature type="binding site" evidence="11">
    <location>
        <begin position="97"/>
        <end position="99"/>
    </location>
    <ligand>
        <name>substrate</name>
    </ligand>
</feature>